<dbReference type="STRING" id="1121927.GOHSU_23_00370"/>
<gene>
    <name evidence="2" type="ORF">GOHSU_23_00370</name>
</gene>
<keyword evidence="3" id="KW-1185">Reference proteome</keyword>
<accession>L7LAA6</accession>
<comment type="caution">
    <text evidence="2">The sequence shown here is derived from an EMBL/GenBank/DDBJ whole genome shotgun (WGS) entry which is preliminary data.</text>
</comment>
<name>L7LAA6_9ACTN</name>
<evidence type="ECO:0000313" key="3">
    <source>
        <dbReference type="Proteomes" id="UP000053405"/>
    </source>
</evidence>
<organism evidence="2 3">
    <name type="scientific">Gordonia hirsuta DSM 44140 = NBRC 16056</name>
    <dbReference type="NCBI Taxonomy" id="1121927"/>
    <lineage>
        <taxon>Bacteria</taxon>
        <taxon>Bacillati</taxon>
        <taxon>Actinomycetota</taxon>
        <taxon>Actinomycetes</taxon>
        <taxon>Mycobacteriales</taxon>
        <taxon>Gordoniaceae</taxon>
        <taxon>Gordonia</taxon>
    </lineage>
</organism>
<dbReference type="OrthoDB" id="6716560at2"/>
<sequence>MTAADSRTAPPRRGPDALRDDAGLRPDFRGRLLTGTDWFEHSYAGERVALLATGAEAAEILPEVLTSAAAVTVFEERPTWVAPVGVPPGCAGGRRHGVPRRHPHHRCDVEIRRSPGA</sequence>
<dbReference type="InterPro" id="IPR036188">
    <property type="entry name" value="FAD/NAD-bd_sf"/>
</dbReference>
<dbReference type="Proteomes" id="UP000053405">
    <property type="component" value="Unassembled WGS sequence"/>
</dbReference>
<feature type="compositionally biased region" description="Basic and acidic residues" evidence="1">
    <location>
        <begin position="106"/>
        <end position="117"/>
    </location>
</feature>
<feature type="region of interest" description="Disordered" evidence="1">
    <location>
        <begin position="1"/>
        <end position="24"/>
    </location>
</feature>
<dbReference type="Gene3D" id="3.50.50.60">
    <property type="entry name" value="FAD/NAD(P)-binding domain"/>
    <property type="match status" value="1"/>
</dbReference>
<feature type="compositionally biased region" description="Basic and acidic residues" evidence="1">
    <location>
        <begin position="13"/>
        <end position="24"/>
    </location>
</feature>
<evidence type="ECO:0000313" key="2">
    <source>
        <dbReference type="EMBL" id="GAC57691.1"/>
    </source>
</evidence>
<reference evidence="2 3" key="1">
    <citation type="submission" date="2012-12" db="EMBL/GenBank/DDBJ databases">
        <title>Whole genome shotgun sequence of Gordonia hirsuta NBRC 16056.</title>
        <authorList>
            <person name="Isaki-Nakamura S."/>
            <person name="Hosoyama A."/>
            <person name="Tsuchikane K."/>
            <person name="Katsumata H."/>
            <person name="Baba S."/>
            <person name="Yamazaki S."/>
            <person name="Fujita N."/>
        </authorList>
    </citation>
    <scope>NUCLEOTIDE SEQUENCE [LARGE SCALE GENOMIC DNA]</scope>
    <source>
        <strain evidence="2 3">NBRC 16056</strain>
    </source>
</reference>
<protein>
    <submittedName>
        <fullName evidence="2">Uncharacterized protein</fullName>
    </submittedName>
</protein>
<feature type="compositionally biased region" description="Basic residues" evidence="1">
    <location>
        <begin position="93"/>
        <end position="105"/>
    </location>
</feature>
<proteinExistence type="predicted"/>
<dbReference type="RefSeq" id="WP_005940335.1">
    <property type="nucleotide sequence ID" value="NZ_ATVK01000012.1"/>
</dbReference>
<feature type="region of interest" description="Disordered" evidence="1">
    <location>
        <begin position="90"/>
        <end position="117"/>
    </location>
</feature>
<dbReference type="EMBL" id="BANT01000023">
    <property type="protein sequence ID" value="GAC57691.1"/>
    <property type="molecule type" value="Genomic_DNA"/>
</dbReference>
<dbReference type="AlphaFoldDB" id="L7LAA6"/>
<evidence type="ECO:0000256" key="1">
    <source>
        <dbReference type="SAM" id="MobiDB-lite"/>
    </source>
</evidence>